<evidence type="ECO:0000313" key="3">
    <source>
        <dbReference type="Proteomes" id="UP000243459"/>
    </source>
</evidence>
<evidence type="ECO:0000313" key="2">
    <source>
        <dbReference type="EMBL" id="ONK78081.1"/>
    </source>
</evidence>
<sequence>MRRVSDATTTVEIPRKKSFWSFLNFSSYSSSSSSSSSRDLMQQQRKESTSDRVQTKIGKAEVAAESSSSFGRKVARSRSVGCGSRSFSGDFLERISTGFGDCTLRRVESHRERIKGSGKKLSGNDVQRVKERVGCARIFIGGGYDFDSEVGSNTGRASASASAIAGGRNRQLGVGICGPNGII</sequence>
<feature type="region of interest" description="Disordered" evidence="1">
    <location>
        <begin position="27"/>
        <end position="58"/>
    </location>
</feature>
<dbReference type="Proteomes" id="UP000243459">
    <property type="component" value="Chromosome 2"/>
</dbReference>
<dbReference type="Gramene" id="ONK78081">
    <property type="protein sequence ID" value="ONK78081"/>
    <property type="gene ID" value="A4U43_C02F14110"/>
</dbReference>
<reference evidence="3" key="1">
    <citation type="journal article" date="2017" name="Nat. Commun.">
        <title>The asparagus genome sheds light on the origin and evolution of a young Y chromosome.</title>
        <authorList>
            <person name="Harkess A."/>
            <person name="Zhou J."/>
            <person name="Xu C."/>
            <person name="Bowers J.E."/>
            <person name="Van der Hulst R."/>
            <person name="Ayyampalayam S."/>
            <person name="Mercati F."/>
            <person name="Riccardi P."/>
            <person name="McKain M.R."/>
            <person name="Kakrana A."/>
            <person name="Tang H."/>
            <person name="Ray J."/>
            <person name="Groenendijk J."/>
            <person name="Arikit S."/>
            <person name="Mathioni S.M."/>
            <person name="Nakano M."/>
            <person name="Shan H."/>
            <person name="Telgmann-Rauber A."/>
            <person name="Kanno A."/>
            <person name="Yue Z."/>
            <person name="Chen H."/>
            <person name="Li W."/>
            <person name="Chen Y."/>
            <person name="Xu X."/>
            <person name="Zhang Y."/>
            <person name="Luo S."/>
            <person name="Chen H."/>
            <person name="Gao J."/>
            <person name="Mao Z."/>
            <person name="Pires J.C."/>
            <person name="Luo M."/>
            <person name="Kudrna D."/>
            <person name="Wing R.A."/>
            <person name="Meyers B.C."/>
            <person name="Yi K."/>
            <person name="Kong H."/>
            <person name="Lavrijsen P."/>
            <person name="Sunseri F."/>
            <person name="Falavigna A."/>
            <person name="Ye Y."/>
            <person name="Leebens-Mack J.H."/>
            <person name="Chen G."/>
        </authorList>
    </citation>
    <scope>NUCLEOTIDE SEQUENCE [LARGE SCALE GENOMIC DNA]</scope>
    <source>
        <strain evidence="3">cv. DH0086</strain>
    </source>
</reference>
<name>A0A5P1FN17_ASPOF</name>
<organism evidence="2 3">
    <name type="scientific">Asparagus officinalis</name>
    <name type="common">Garden asparagus</name>
    <dbReference type="NCBI Taxonomy" id="4686"/>
    <lineage>
        <taxon>Eukaryota</taxon>
        <taxon>Viridiplantae</taxon>
        <taxon>Streptophyta</taxon>
        <taxon>Embryophyta</taxon>
        <taxon>Tracheophyta</taxon>
        <taxon>Spermatophyta</taxon>
        <taxon>Magnoliopsida</taxon>
        <taxon>Liliopsida</taxon>
        <taxon>Asparagales</taxon>
        <taxon>Asparagaceae</taxon>
        <taxon>Asparagoideae</taxon>
        <taxon>Asparagus</taxon>
    </lineage>
</organism>
<feature type="compositionally biased region" description="Low complexity" evidence="1">
    <location>
        <begin position="27"/>
        <end position="37"/>
    </location>
</feature>
<protein>
    <submittedName>
        <fullName evidence="2">Uncharacterized protein</fullName>
    </submittedName>
</protein>
<dbReference type="EMBL" id="CM007382">
    <property type="protein sequence ID" value="ONK78081.1"/>
    <property type="molecule type" value="Genomic_DNA"/>
</dbReference>
<feature type="compositionally biased region" description="Basic and acidic residues" evidence="1">
    <location>
        <begin position="44"/>
        <end position="54"/>
    </location>
</feature>
<evidence type="ECO:0000256" key="1">
    <source>
        <dbReference type="SAM" id="MobiDB-lite"/>
    </source>
</evidence>
<dbReference type="AlphaFoldDB" id="A0A5P1FN17"/>
<dbReference type="PANTHER" id="PTHR34460:SF2">
    <property type="entry name" value="OS04G0405500 PROTEIN"/>
    <property type="match status" value="1"/>
</dbReference>
<accession>A0A5P1FN17</accession>
<keyword evidence="3" id="KW-1185">Reference proteome</keyword>
<gene>
    <name evidence="2" type="ORF">A4U43_C02F14110</name>
</gene>
<proteinExistence type="predicted"/>
<dbReference type="PANTHER" id="PTHR34460">
    <property type="entry name" value="VITELLOGENIN-LIKE PROTEIN"/>
    <property type="match status" value="1"/>
</dbReference>